<dbReference type="Pfam" id="PF03787">
    <property type="entry name" value="RAMPs"/>
    <property type="match status" value="1"/>
</dbReference>
<dbReference type="EMBL" id="CP072943">
    <property type="protein sequence ID" value="QTX32140.1"/>
    <property type="molecule type" value="Genomic_DNA"/>
</dbReference>
<organism evidence="8 9">
    <name type="scientific">Aminithiophilus ramosus</name>
    <dbReference type="NCBI Taxonomy" id="3029084"/>
    <lineage>
        <taxon>Bacteria</taxon>
        <taxon>Thermotogati</taxon>
        <taxon>Synergistota</taxon>
        <taxon>Synergistia</taxon>
        <taxon>Synergistales</taxon>
        <taxon>Aminithiophilaceae</taxon>
        <taxon>Aminithiophilus</taxon>
    </lineage>
</organism>
<dbReference type="NCBIfam" id="TIGR01899">
    <property type="entry name" value="cas_TM1807_csm5"/>
    <property type="match status" value="1"/>
</dbReference>
<keyword evidence="4" id="KW-0694">RNA-binding</keyword>
<comment type="function">
    <text evidence="1">This subunit might be involved in maturation of a crRNA intermediate to its mature form.</text>
</comment>
<evidence type="ECO:0000256" key="1">
    <source>
        <dbReference type="ARBA" id="ARBA00003088"/>
    </source>
</evidence>
<evidence type="ECO:0000256" key="4">
    <source>
        <dbReference type="ARBA" id="ARBA00022884"/>
    </source>
</evidence>
<evidence type="ECO:0000256" key="2">
    <source>
        <dbReference type="ARBA" id="ARBA00006680"/>
    </source>
</evidence>
<evidence type="ECO:0000313" key="8">
    <source>
        <dbReference type="EMBL" id="QTX32140.1"/>
    </source>
</evidence>
<keyword evidence="5" id="KW-0051">Antiviral defense</keyword>
<dbReference type="AlphaFoldDB" id="A0A9Q7EX34"/>
<name>A0A9Q7EX34_9BACT</name>
<accession>A0A9Q7EX34</accession>
<keyword evidence="9" id="KW-1185">Reference proteome</keyword>
<evidence type="ECO:0000256" key="5">
    <source>
        <dbReference type="ARBA" id="ARBA00023118"/>
    </source>
</evidence>
<sequence>MKAFASPLKHYRCTVEALSPLHIGAAEPLPACRYALGDGKGAVLKAGHILRRLDDGCRPDRILEKPSDLSRVDDDAILYPLKLPPLSRRLNKEAHPFIRDAFGHPYLPGSSLKGMFRQALLVSAVCADEDFRRELACHETIGDTLDLMNRASPENIGAIRRKNWKRIDFMERAFRSLDHPAPQNDLLRGLRVGDAFPLDATPLSLQAIDVFTAKGDEMVPLSPGNPPIFRETLQTGQRFAFDLALDEAFLHGCENEVRRKGRRLTLRNGNDLLAALQDQSALVAALEKSFLRSHGLAELWRESYETDDGLWVVVRLGWGCGWLGHSLFPALRYGPEAEETPGSPRSRRLVVGEGGKPRDLLGWAKVKIDER</sequence>
<dbReference type="InterPro" id="IPR010173">
    <property type="entry name" value="CRISPR-assoc_Csm5"/>
</dbReference>
<protein>
    <recommendedName>
        <fullName evidence="3">CRISPR system Cms protein Csm5</fullName>
    </recommendedName>
    <alternativeName>
        <fullName evidence="6">CRISPR type III A-associated protein Csm5</fullName>
    </alternativeName>
</protein>
<dbReference type="GO" id="GO:0003723">
    <property type="term" value="F:RNA binding"/>
    <property type="evidence" value="ECO:0007669"/>
    <property type="project" value="UniProtKB-KW"/>
</dbReference>
<dbReference type="KEGG" id="aram:KAR29_12650"/>
<evidence type="ECO:0000313" key="9">
    <source>
        <dbReference type="Proteomes" id="UP000671879"/>
    </source>
</evidence>
<gene>
    <name evidence="8" type="primary">csm5</name>
    <name evidence="8" type="ORF">KAR29_12650</name>
</gene>
<feature type="domain" description="CRISPR type III-associated protein" evidence="7">
    <location>
        <begin position="14"/>
        <end position="249"/>
    </location>
</feature>
<dbReference type="GO" id="GO:0051607">
    <property type="term" value="P:defense response to virus"/>
    <property type="evidence" value="ECO:0007669"/>
    <property type="project" value="UniProtKB-KW"/>
</dbReference>
<evidence type="ECO:0000256" key="3">
    <source>
        <dbReference type="ARBA" id="ARBA00016113"/>
    </source>
</evidence>
<dbReference type="InterPro" id="IPR005537">
    <property type="entry name" value="RAMP_III_fam"/>
</dbReference>
<dbReference type="Proteomes" id="UP000671879">
    <property type="component" value="Chromosome"/>
</dbReference>
<reference evidence="9" key="1">
    <citation type="submission" date="2021-04" db="EMBL/GenBank/DDBJ databases">
        <title>A novel Synergistetes isolate from a pyrite-forming mixed culture.</title>
        <authorList>
            <person name="Bunk B."/>
            <person name="Sproer C."/>
            <person name="Spring S."/>
            <person name="Pester M."/>
        </authorList>
    </citation>
    <scope>NUCLEOTIDE SEQUENCE [LARGE SCALE GENOMIC DNA]</scope>
    <source>
        <strain evidence="9">J.5.4.2-T.3.5.2</strain>
    </source>
</reference>
<evidence type="ECO:0000256" key="6">
    <source>
        <dbReference type="ARBA" id="ARBA00031720"/>
    </source>
</evidence>
<comment type="similarity">
    <text evidence="2">Belongs to the CRISPR-associated Csm5 family.</text>
</comment>
<proteinExistence type="inferred from homology"/>
<dbReference type="PANTHER" id="PTHR38007:SF1">
    <property type="entry name" value="CRISPR SYSTEM CMS PROTEIN CSM5"/>
    <property type="match status" value="1"/>
</dbReference>
<dbReference type="PANTHER" id="PTHR38007">
    <property type="entry name" value="CRISPR SYSTEM CMS PROTEIN CSM5"/>
    <property type="match status" value="1"/>
</dbReference>
<dbReference type="RefSeq" id="WP_274373354.1">
    <property type="nucleotide sequence ID" value="NZ_CP072943.1"/>
</dbReference>
<evidence type="ECO:0000259" key="7">
    <source>
        <dbReference type="Pfam" id="PF03787"/>
    </source>
</evidence>